<dbReference type="Proteomes" id="UP000396835">
    <property type="component" value="Unassembled WGS sequence"/>
</dbReference>
<proteinExistence type="predicted"/>
<evidence type="ECO:0000313" key="2">
    <source>
        <dbReference type="Proteomes" id="UP000396835"/>
    </source>
</evidence>
<accession>A0A449I7T3</accession>
<gene>
    <name evidence="1" type="ORF">NCTC7812_03065</name>
</gene>
<dbReference type="AlphaFoldDB" id="A0A449I7T3"/>
<sequence>MSIPGKEQDTIYYKYSRNNGRSWSDRKKLVFPPSSQPGIYYDYRSLYVVSDHDHLYGLGVIAPSDSSSTKAYQSFYCSLNVDERGELSLDQLSCLPYVSPDGKKLSAASSLANGRLSNVISGNFIIHDHTIYWCNYNSLRNIQLLSWKISSTEVPNEDSVKILTTIGDNGKTGKYSEAGMFLHDNTINMSIRDEDSTNKNFAYNLLSGKTEYLCNTQSKAFGPMIFYKAGYPILLSGRQYGYLKGKEQLTRMDNLIILNSDNTVKKENIGFVGHLMGGDSMYCSMVESDGRLFVFYYYGMNSSEVSATSSYYIAYKTIKMRHLIRLCK</sequence>
<organism evidence="1 2">
    <name type="scientific">Prevotella heparinolytica</name>
    <dbReference type="NCBI Taxonomy" id="28113"/>
    <lineage>
        <taxon>Bacteria</taxon>
        <taxon>Pseudomonadati</taxon>
        <taxon>Bacteroidota</taxon>
        <taxon>Bacteroidia</taxon>
        <taxon>Bacteroidales</taxon>
        <taxon>Bacteroidaceae</taxon>
        <taxon>Bacteroides</taxon>
    </lineage>
</organism>
<reference evidence="1 2" key="1">
    <citation type="submission" date="2019-02" db="EMBL/GenBank/DDBJ databases">
        <authorList>
            <consortium name="Pathogen Informatics"/>
        </authorList>
    </citation>
    <scope>NUCLEOTIDE SEQUENCE [LARGE SCALE GENOMIC DNA]</scope>
    <source>
        <strain evidence="1 2">3012STDY7078512</strain>
    </source>
</reference>
<protein>
    <submittedName>
        <fullName evidence="1">Uncharacterized protein</fullName>
    </submittedName>
</protein>
<evidence type="ECO:0000313" key="1">
    <source>
        <dbReference type="EMBL" id="VFB15476.1"/>
    </source>
</evidence>
<name>A0A449I7T3_9BACE</name>
<dbReference type="EMBL" id="CAACYH010000007">
    <property type="protein sequence ID" value="VFB15476.1"/>
    <property type="molecule type" value="Genomic_DNA"/>
</dbReference>